<evidence type="ECO:0000313" key="1">
    <source>
        <dbReference type="EMBL" id="DBA52279.1"/>
    </source>
</evidence>
<dbReference type="EMBL" id="BK067792">
    <property type="protein sequence ID" value="DBA52279.1"/>
    <property type="molecule type" value="Genomic_DNA"/>
</dbReference>
<accession>A0AAT9JA81</accession>
<proteinExistence type="predicted"/>
<reference evidence="1" key="1">
    <citation type="journal article" date="2024" name="Environ. Microbiol. Rep.">
        <title>Hiding in plain sight: The discovery of complete genomes of 11 hypothetical spindle-shaped viruses that putatively infect mesophilic ammonia-oxidizing archaea.</title>
        <authorList>
            <person name="Ni Y."/>
            <person name="Xu T."/>
            <person name="Yan S."/>
            <person name="Chen L."/>
            <person name="Wang Y."/>
        </authorList>
    </citation>
    <scope>NUCLEOTIDE SEQUENCE</scope>
    <source>
        <strain evidence="1">NYM1</strain>
    </source>
</reference>
<organism evidence="1">
    <name type="scientific">Nitrosopumilaceae spindle-shaped virus</name>
    <dbReference type="NCBI Taxonomy" id="3065433"/>
    <lineage>
        <taxon>Viruses</taxon>
    </lineage>
</organism>
<protein>
    <submittedName>
        <fullName evidence="1">ORF72</fullName>
    </submittedName>
</protein>
<reference evidence="1" key="2">
    <citation type="submission" date="2024-03" db="EMBL/GenBank/DDBJ databases">
        <authorList>
            <person name="Ni Y."/>
            <person name="Xu T."/>
            <person name="Yan S."/>
            <person name="Chen L."/>
            <person name="Wang Y."/>
        </authorList>
    </citation>
    <scope>NUCLEOTIDE SEQUENCE</scope>
    <source>
        <strain evidence="1">NYM1</strain>
    </source>
</reference>
<name>A0AAT9JA81_9VIRU</name>
<sequence>MRASNLLVRKWLLENEYDEIWFKPHSKRNDLVFTQKGNYLATDLWNLFDGMCFKYGTLWFLQNKTNAWAKEKPIRDFIKRHPLNVLIFNVTDKLKECKGHYKVFVRMIN</sequence>